<dbReference type="AlphaFoldDB" id="A0A2T5MK08"/>
<keyword evidence="3" id="KW-1185">Reference proteome</keyword>
<evidence type="ECO:0008006" key="4">
    <source>
        <dbReference type="Google" id="ProtNLM"/>
    </source>
</evidence>
<feature type="chain" id="PRO_5015631564" description="DUF3108 domain-containing protein" evidence="1">
    <location>
        <begin position="26"/>
        <end position="255"/>
    </location>
</feature>
<reference evidence="2 3" key="1">
    <citation type="submission" date="2018-04" db="EMBL/GenBank/DDBJ databases">
        <title>Novel species isolated from glacier.</title>
        <authorList>
            <person name="Liu Q."/>
            <person name="Xin Y.-H."/>
        </authorList>
    </citation>
    <scope>NUCLEOTIDE SEQUENCE [LARGE SCALE GENOMIC DNA]</scope>
    <source>
        <strain evidence="2 3">GT1R17</strain>
    </source>
</reference>
<feature type="signal peptide" evidence="1">
    <location>
        <begin position="1"/>
        <end position="25"/>
    </location>
</feature>
<sequence>MISTWSLLMRKLLWISLFVAGAASAADAVAPTPAPQSNDAVINMLKSANLSFDVDWNGIPLGDAIINLIPQGKGCYRYESQTRPVGAVRWLYGSPQEVSEFCVKDGVIRPSRYEYNIDKRPKDEFTLSFDWAAKKVTTVKGGKTTVRDLPDVAYDRFGMQQAIRLWVMSVPDTTKRTEAEFVSVDAKDINHYRFAILGHEKVETSVGTIDAIRIDRIDSKTRSTHSWVAPSRDFQVIKLESVNRGDVELKMLTNK</sequence>
<dbReference type="Pfam" id="PF11306">
    <property type="entry name" value="DUF3108"/>
    <property type="match status" value="1"/>
</dbReference>
<evidence type="ECO:0000313" key="3">
    <source>
        <dbReference type="Proteomes" id="UP000244248"/>
    </source>
</evidence>
<organism evidence="2 3">
    <name type="scientific">Stenotrophobium rhamnosiphilum</name>
    <dbReference type="NCBI Taxonomy" id="2029166"/>
    <lineage>
        <taxon>Bacteria</taxon>
        <taxon>Pseudomonadati</taxon>
        <taxon>Pseudomonadota</taxon>
        <taxon>Gammaproteobacteria</taxon>
        <taxon>Nevskiales</taxon>
        <taxon>Nevskiaceae</taxon>
        <taxon>Stenotrophobium</taxon>
    </lineage>
</organism>
<comment type="caution">
    <text evidence="2">The sequence shown here is derived from an EMBL/GenBank/DDBJ whole genome shotgun (WGS) entry which is preliminary data.</text>
</comment>
<gene>
    <name evidence="2" type="ORF">CJD38_01835</name>
</gene>
<name>A0A2T5MK08_9GAMM</name>
<evidence type="ECO:0000313" key="2">
    <source>
        <dbReference type="EMBL" id="PTU32879.1"/>
    </source>
</evidence>
<protein>
    <recommendedName>
        <fullName evidence="4">DUF3108 domain-containing protein</fullName>
    </recommendedName>
</protein>
<keyword evidence="1" id="KW-0732">Signal</keyword>
<proteinExistence type="predicted"/>
<dbReference type="Proteomes" id="UP000244248">
    <property type="component" value="Unassembled WGS sequence"/>
</dbReference>
<accession>A0A2T5MK08</accession>
<dbReference type="EMBL" id="QANS01000001">
    <property type="protein sequence ID" value="PTU32879.1"/>
    <property type="molecule type" value="Genomic_DNA"/>
</dbReference>
<evidence type="ECO:0000256" key="1">
    <source>
        <dbReference type="SAM" id="SignalP"/>
    </source>
</evidence>
<dbReference type="InterPro" id="IPR021457">
    <property type="entry name" value="DUF3108"/>
</dbReference>